<dbReference type="AlphaFoldDB" id="A0A423MK45"/>
<sequence length="86" mass="9868">MVLKAKFEHYTESEYLSLINRLFQGDYRSEKEHDDIVENIVKTSEHPNEIDILYCPEEGVEDSAAGVLKAIKEWRAANGKPGFKPE</sequence>
<evidence type="ECO:0000256" key="1">
    <source>
        <dbReference type="ARBA" id="ARBA00009346"/>
    </source>
</evidence>
<dbReference type="RefSeq" id="WP_123448600.1">
    <property type="nucleotide sequence ID" value="NZ_MOBX01000003.1"/>
</dbReference>
<evidence type="ECO:0000256" key="2">
    <source>
        <dbReference type="ARBA" id="ARBA00023025"/>
    </source>
</evidence>
<dbReference type="GO" id="GO:0030153">
    <property type="term" value="P:bacteriocin immunity"/>
    <property type="evidence" value="ECO:0007669"/>
    <property type="project" value="UniProtKB-KW"/>
</dbReference>
<dbReference type="PRINTS" id="PR01299">
    <property type="entry name" value="PYOCIN"/>
</dbReference>
<dbReference type="InterPro" id="IPR000290">
    <property type="entry name" value="Colicin_pyocin"/>
</dbReference>
<dbReference type="Proteomes" id="UP000285378">
    <property type="component" value="Unassembled WGS sequence"/>
</dbReference>
<dbReference type="EMBL" id="MOBX01000003">
    <property type="protein sequence ID" value="RON84931.1"/>
    <property type="molecule type" value="Genomic_DNA"/>
</dbReference>
<dbReference type="GO" id="GO:0015643">
    <property type="term" value="F:toxic substance binding"/>
    <property type="evidence" value="ECO:0007669"/>
    <property type="project" value="InterPro"/>
</dbReference>
<accession>A0A423MK45</accession>
<keyword evidence="2" id="KW-0079">Bacteriocin immunity</keyword>
<organism evidence="3 4">
    <name type="scientific">Pseudomonas fluorescens</name>
    <dbReference type="NCBI Taxonomy" id="294"/>
    <lineage>
        <taxon>Bacteria</taxon>
        <taxon>Pseudomonadati</taxon>
        <taxon>Pseudomonadota</taxon>
        <taxon>Gammaproteobacteria</taxon>
        <taxon>Pseudomonadales</taxon>
        <taxon>Pseudomonadaceae</taxon>
        <taxon>Pseudomonas</taxon>
    </lineage>
</organism>
<reference evidence="3 4" key="1">
    <citation type="submission" date="2016-10" db="EMBL/GenBank/DDBJ databases">
        <title>Comparative genome analysis of multiple Pseudomonas spp. focuses on biocontrol and plant growth promoting traits.</title>
        <authorList>
            <person name="Tao X.-Y."/>
            <person name="Taylor C.G."/>
        </authorList>
    </citation>
    <scope>NUCLEOTIDE SEQUENCE [LARGE SCALE GENOMIC DNA]</scope>
    <source>
        <strain evidence="3 4">28B5</strain>
    </source>
</reference>
<dbReference type="Pfam" id="PF01320">
    <property type="entry name" value="Colicin_Pyocin"/>
    <property type="match status" value="1"/>
</dbReference>
<name>A0A423MK45_PSEFL</name>
<dbReference type="InterPro" id="IPR035900">
    <property type="entry name" value="Colicin_E_sf"/>
</dbReference>
<dbReference type="SUPFAM" id="SSF47345">
    <property type="entry name" value="Colicin E immunity proteins"/>
    <property type="match status" value="1"/>
</dbReference>
<evidence type="ECO:0000313" key="4">
    <source>
        <dbReference type="Proteomes" id="UP000285378"/>
    </source>
</evidence>
<gene>
    <name evidence="3" type="ORF">BK670_03225</name>
</gene>
<dbReference type="CDD" id="cd16363">
    <property type="entry name" value="Col_Im_like"/>
    <property type="match status" value="1"/>
</dbReference>
<dbReference type="OrthoDB" id="6810874at2"/>
<comment type="caution">
    <text evidence="3">The sequence shown here is derived from an EMBL/GenBank/DDBJ whole genome shotgun (WGS) entry which is preliminary data.</text>
</comment>
<evidence type="ECO:0000313" key="3">
    <source>
        <dbReference type="EMBL" id="RON84931.1"/>
    </source>
</evidence>
<protein>
    <submittedName>
        <fullName evidence="3">Bacteriocin immunity protein</fullName>
    </submittedName>
</protein>
<dbReference type="Gene3D" id="1.10.1200.20">
    <property type="entry name" value="Colicin E immunity protein"/>
    <property type="match status" value="1"/>
</dbReference>
<comment type="similarity">
    <text evidence="1">Belongs to the colicins ColE2/ColE8/ColE9 and pyocins S1/S2 family.</text>
</comment>
<proteinExistence type="inferred from homology"/>